<dbReference type="RefSeq" id="WP_169551439.1">
    <property type="nucleotide sequence ID" value="NZ_CP051677.1"/>
</dbReference>
<dbReference type="NCBIfam" id="TIGR03954">
    <property type="entry name" value="integ_memb_HG"/>
    <property type="match status" value="1"/>
</dbReference>
<evidence type="ECO:0000256" key="1">
    <source>
        <dbReference type="ARBA" id="ARBA00004651"/>
    </source>
</evidence>
<evidence type="ECO:0000313" key="9">
    <source>
        <dbReference type="Proteomes" id="UP000501128"/>
    </source>
</evidence>
<feature type="transmembrane region" description="Helical" evidence="6">
    <location>
        <begin position="12"/>
        <end position="33"/>
    </location>
</feature>
<evidence type="ECO:0000256" key="4">
    <source>
        <dbReference type="ARBA" id="ARBA00022989"/>
    </source>
</evidence>
<dbReference type="Proteomes" id="UP000501128">
    <property type="component" value="Chromosome"/>
</dbReference>
<dbReference type="EMBL" id="CP051677">
    <property type="protein sequence ID" value="QJD79475.1"/>
    <property type="molecule type" value="Genomic_DNA"/>
</dbReference>
<keyword evidence="2" id="KW-1003">Cell membrane</keyword>
<gene>
    <name evidence="8" type="ORF">HH216_14465</name>
</gene>
<keyword evidence="4 6" id="KW-1133">Transmembrane helix</keyword>
<proteinExistence type="predicted"/>
<accession>A0A7L5DMZ3</accession>
<evidence type="ECO:0000259" key="7">
    <source>
        <dbReference type="Pfam" id="PF12823"/>
    </source>
</evidence>
<dbReference type="Pfam" id="PF12823">
    <property type="entry name" value="DUF3817"/>
    <property type="match status" value="1"/>
</dbReference>
<keyword evidence="9" id="KW-1185">Reference proteome</keyword>
<dbReference type="PANTHER" id="PTHR40077">
    <property type="entry name" value="MEMBRANE PROTEIN-RELATED"/>
    <property type="match status" value="1"/>
</dbReference>
<dbReference type="InterPro" id="IPR023845">
    <property type="entry name" value="DUF3817_TM"/>
</dbReference>
<sequence>MLTHLKTNLGRLRLLALLEGLSLIALVFIAMPVKYMGSDPTLVKVIGPIHGVLFILFVLYTINVSIEENWQFLRTTWKVLLASIIPFGTFYVDKTILSRQKEV</sequence>
<evidence type="ECO:0000256" key="5">
    <source>
        <dbReference type="ARBA" id="ARBA00023136"/>
    </source>
</evidence>
<evidence type="ECO:0000313" key="8">
    <source>
        <dbReference type="EMBL" id="QJD79475.1"/>
    </source>
</evidence>
<dbReference type="KEGG" id="srho:HH216_14465"/>
<feature type="domain" description="DUF3817" evidence="7">
    <location>
        <begin position="10"/>
        <end position="96"/>
    </location>
</feature>
<evidence type="ECO:0000256" key="6">
    <source>
        <dbReference type="SAM" id="Phobius"/>
    </source>
</evidence>
<keyword evidence="5 6" id="KW-0472">Membrane</keyword>
<dbReference type="PANTHER" id="PTHR40077:SF2">
    <property type="entry name" value="MEMBRANE PROTEIN"/>
    <property type="match status" value="1"/>
</dbReference>
<feature type="transmembrane region" description="Helical" evidence="6">
    <location>
        <begin position="45"/>
        <end position="66"/>
    </location>
</feature>
<protein>
    <submittedName>
        <fullName evidence="8">DUF3817 domain-containing protein</fullName>
    </submittedName>
</protein>
<evidence type="ECO:0000256" key="2">
    <source>
        <dbReference type="ARBA" id="ARBA00022475"/>
    </source>
</evidence>
<comment type="subcellular location">
    <subcellularLocation>
        <location evidence="1">Cell membrane</location>
        <topology evidence="1">Multi-pass membrane protein</topology>
    </subcellularLocation>
</comment>
<keyword evidence="3 6" id="KW-0812">Transmembrane</keyword>
<evidence type="ECO:0000256" key="3">
    <source>
        <dbReference type="ARBA" id="ARBA00022692"/>
    </source>
</evidence>
<dbReference type="AlphaFoldDB" id="A0A7L5DMZ3"/>
<name>A0A7L5DMZ3_9BACT</name>
<reference evidence="8 9" key="1">
    <citation type="submission" date="2020-04" db="EMBL/GenBank/DDBJ databases">
        <title>Genome sequencing of novel species.</title>
        <authorList>
            <person name="Heo J."/>
            <person name="Kim S.-J."/>
            <person name="Kim J.-S."/>
            <person name="Hong S.-B."/>
            <person name="Kwon S.-W."/>
        </authorList>
    </citation>
    <scope>NUCLEOTIDE SEQUENCE [LARGE SCALE GENOMIC DNA]</scope>
    <source>
        <strain evidence="8 9">CJU-R4</strain>
    </source>
</reference>
<organism evidence="8 9">
    <name type="scientific">Spirosoma rhododendri</name>
    <dbReference type="NCBI Taxonomy" id="2728024"/>
    <lineage>
        <taxon>Bacteria</taxon>
        <taxon>Pseudomonadati</taxon>
        <taxon>Bacteroidota</taxon>
        <taxon>Cytophagia</taxon>
        <taxon>Cytophagales</taxon>
        <taxon>Cytophagaceae</taxon>
        <taxon>Spirosoma</taxon>
    </lineage>
</organism>
<dbReference type="GO" id="GO:0005886">
    <property type="term" value="C:plasma membrane"/>
    <property type="evidence" value="ECO:0007669"/>
    <property type="project" value="UniProtKB-SubCell"/>
</dbReference>